<dbReference type="Proteomes" id="UP000468531">
    <property type="component" value="Unassembled WGS sequence"/>
</dbReference>
<dbReference type="RefSeq" id="WP_163152861.1">
    <property type="nucleotide sequence ID" value="NZ_VKHP01000027.1"/>
</dbReference>
<dbReference type="AlphaFoldDB" id="A0A6P1BCX4"/>
<evidence type="ECO:0000313" key="3">
    <source>
        <dbReference type="Proteomes" id="UP000468531"/>
    </source>
</evidence>
<evidence type="ECO:0000256" key="1">
    <source>
        <dbReference type="SAM" id="MobiDB-lite"/>
    </source>
</evidence>
<proteinExistence type="predicted"/>
<gene>
    <name evidence="2" type="ORF">FNJ47_09820</name>
</gene>
<evidence type="ECO:0000313" key="2">
    <source>
        <dbReference type="EMBL" id="NEU96123.1"/>
    </source>
</evidence>
<reference evidence="2 3" key="1">
    <citation type="journal article" date="2020" name="Arch. Microbiol.">
        <title>Bradyrhizobium uaiense sp. nov., a new highly efficient cowpea symbiont.</title>
        <authorList>
            <person name="Cabral Michel D."/>
            <person name="Azarias Guimaraes A."/>
            <person name="Martins da Costa E."/>
            <person name="Soares de Carvalho T."/>
            <person name="Balsanelli E."/>
            <person name="Willems A."/>
            <person name="Maltempi de Souza E."/>
            <person name="de Souza Moreira F.M."/>
        </authorList>
    </citation>
    <scope>NUCLEOTIDE SEQUENCE [LARGE SCALE GENOMIC DNA]</scope>
    <source>
        <strain evidence="2 3">UFLA 03-164</strain>
    </source>
</reference>
<dbReference type="EMBL" id="VKHP01000027">
    <property type="protein sequence ID" value="NEU96123.1"/>
    <property type="molecule type" value="Genomic_DNA"/>
</dbReference>
<organism evidence="2 3">
    <name type="scientific">Bradyrhizobium uaiense</name>
    <dbReference type="NCBI Taxonomy" id="2594946"/>
    <lineage>
        <taxon>Bacteria</taxon>
        <taxon>Pseudomonadati</taxon>
        <taxon>Pseudomonadota</taxon>
        <taxon>Alphaproteobacteria</taxon>
        <taxon>Hyphomicrobiales</taxon>
        <taxon>Nitrobacteraceae</taxon>
        <taxon>Bradyrhizobium</taxon>
    </lineage>
</organism>
<feature type="region of interest" description="Disordered" evidence="1">
    <location>
        <begin position="65"/>
        <end position="99"/>
    </location>
</feature>
<sequence>MNDHTGIADLIREVKGARDNIVATDARHMRLFEEMKTESTRLGAALVDTQTKLAKVSADMAESATKLVRGRKRPSTGSLLSSTGHMVRSATSSPPAPSTSPIILLCVIR</sequence>
<feature type="compositionally biased region" description="Polar residues" evidence="1">
    <location>
        <begin position="75"/>
        <end position="84"/>
    </location>
</feature>
<name>A0A6P1BCX4_9BRAD</name>
<keyword evidence="3" id="KW-1185">Reference proteome</keyword>
<accession>A0A6P1BCX4</accession>
<comment type="caution">
    <text evidence="2">The sequence shown here is derived from an EMBL/GenBank/DDBJ whole genome shotgun (WGS) entry which is preliminary data.</text>
</comment>
<protein>
    <submittedName>
        <fullName evidence="2">Uncharacterized protein</fullName>
    </submittedName>
</protein>